<evidence type="ECO:0000256" key="1">
    <source>
        <dbReference type="SAM" id="MobiDB-lite"/>
    </source>
</evidence>
<accession>A0A8H4PC49</accession>
<proteinExistence type="predicted"/>
<reference evidence="2 3" key="1">
    <citation type="submission" date="2020-01" db="EMBL/GenBank/DDBJ databases">
        <title>Identification and distribution of gene clusters putatively required for synthesis of sphingolipid metabolism inhibitors in phylogenetically diverse species of the filamentous fungus Fusarium.</title>
        <authorList>
            <person name="Kim H.-S."/>
            <person name="Busman M."/>
            <person name="Brown D.W."/>
            <person name="Divon H."/>
            <person name="Uhlig S."/>
            <person name="Proctor R.H."/>
        </authorList>
    </citation>
    <scope>NUCLEOTIDE SEQUENCE [LARGE SCALE GENOMIC DNA]</scope>
    <source>
        <strain evidence="2 3">NRRL 20459</strain>
    </source>
</reference>
<keyword evidence="3" id="KW-1185">Reference proteome</keyword>
<protein>
    <submittedName>
        <fullName evidence="2">Uncharacterized protein</fullName>
    </submittedName>
</protein>
<gene>
    <name evidence="2" type="ORF">FALBO_6036</name>
</gene>
<feature type="compositionally biased region" description="Low complexity" evidence="1">
    <location>
        <begin position="1"/>
        <end position="70"/>
    </location>
</feature>
<feature type="region of interest" description="Disordered" evidence="1">
    <location>
        <begin position="1"/>
        <end position="150"/>
    </location>
</feature>
<dbReference type="OrthoDB" id="5105250at2759"/>
<organism evidence="2 3">
    <name type="scientific">Fusarium albosuccineum</name>
    <dbReference type="NCBI Taxonomy" id="1237068"/>
    <lineage>
        <taxon>Eukaryota</taxon>
        <taxon>Fungi</taxon>
        <taxon>Dikarya</taxon>
        <taxon>Ascomycota</taxon>
        <taxon>Pezizomycotina</taxon>
        <taxon>Sordariomycetes</taxon>
        <taxon>Hypocreomycetidae</taxon>
        <taxon>Hypocreales</taxon>
        <taxon>Nectriaceae</taxon>
        <taxon>Fusarium</taxon>
        <taxon>Fusarium decemcellulare species complex</taxon>
    </lineage>
</organism>
<comment type="caution">
    <text evidence="2">The sequence shown here is derived from an EMBL/GenBank/DDBJ whole genome shotgun (WGS) entry which is preliminary data.</text>
</comment>
<dbReference type="Proteomes" id="UP000554235">
    <property type="component" value="Unassembled WGS sequence"/>
</dbReference>
<sequence>MSTAETTASPSTTTTTSLFEPESTTTTASRTITSSTTATSETMTSTNPTTTISAESTMSTSEITTSTATTYDPQASCTITTSSETMTSSTTSNSETASSNTESTTSESASSSTMTTTAESIASSTATTSETITTTTVTSSETGSSSITTTTSSAAGPIATFYIIANGGSANGARLSGDCIPGGLLIFNPITTEVHPISFSVEEGTGHVLTDTGYVCAYYGDSPFPYNPARLAICLNGDTGPDKEFDYITCQGSESEITCTTPVGTCVDDFGDLDGPPTTICAHPGGTLNRFFTMYSSNGEDYVYMASDSPSGYHEIGLGIESV</sequence>
<name>A0A8H4PC49_9HYPO</name>
<evidence type="ECO:0000313" key="2">
    <source>
        <dbReference type="EMBL" id="KAF4467100.1"/>
    </source>
</evidence>
<feature type="compositionally biased region" description="Low complexity" evidence="1">
    <location>
        <begin position="78"/>
        <end position="150"/>
    </location>
</feature>
<dbReference type="EMBL" id="JAADYS010000790">
    <property type="protein sequence ID" value="KAF4467100.1"/>
    <property type="molecule type" value="Genomic_DNA"/>
</dbReference>
<evidence type="ECO:0000313" key="3">
    <source>
        <dbReference type="Proteomes" id="UP000554235"/>
    </source>
</evidence>
<dbReference type="AlphaFoldDB" id="A0A8H4PC49"/>